<organism evidence="2">
    <name type="scientific">Fagus sylvatica</name>
    <name type="common">Beechnut</name>
    <dbReference type="NCBI Taxonomy" id="28930"/>
    <lineage>
        <taxon>Eukaryota</taxon>
        <taxon>Viridiplantae</taxon>
        <taxon>Streptophyta</taxon>
        <taxon>Embryophyta</taxon>
        <taxon>Tracheophyta</taxon>
        <taxon>Spermatophyta</taxon>
        <taxon>Magnoliopsida</taxon>
        <taxon>eudicotyledons</taxon>
        <taxon>Gunneridae</taxon>
        <taxon>Pentapetalae</taxon>
        <taxon>rosids</taxon>
        <taxon>fabids</taxon>
        <taxon>Fagales</taxon>
        <taxon>Fagaceae</taxon>
        <taxon>Fagus</taxon>
    </lineage>
</organism>
<dbReference type="EMBL" id="OIVN01000005">
    <property type="protein sequence ID" value="SPC72430.1"/>
    <property type="molecule type" value="Genomic_DNA"/>
</dbReference>
<evidence type="ECO:0000256" key="1">
    <source>
        <dbReference type="SAM" id="MobiDB-lite"/>
    </source>
</evidence>
<proteinExistence type="predicted"/>
<gene>
    <name evidence="2" type="ORF">FSB_LOCUS312</name>
</gene>
<dbReference type="AlphaFoldDB" id="A0A2N9ECS3"/>
<name>A0A2N9ECS3_FAGSY</name>
<accession>A0A2N9ECS3</accession>
<feature type="compositionally biased region" description="Basic and acidic residues" evidence="1">
    <location>
        <begin position="110"/>
        <end position="128"/>
    </location>
</feature>
<feature type="region of interest" description="Disordered" evidence="1">
    <location>
        <begin position="101"/>
        <end position="128"/>
    </location>
</feature>
<reference evidence="2" key="1">
    <citation type="submission" date="2018-02" db="EMBL/GenBank/DDBJ databases">
        <authorList>
            <person name="Cohen D.B."/>
            <person name="Kent A.D."/>
        </authorList>
    </citation>
    <scope>NUCLEOTIDE SEQUENCE</scope>
</reference>
<protein>
    <submittedName>
        <fullName evidence="2">Uncharacterized protein</fullName>
    </submittedName>
</protein>
<sequence length="253" mass="28210">MPEQVGYILGLRTSGPPVTDEGELKDIEFLCEKHGFRGTETVTLGSLECALGAKDAILFYDKVVASLRVLPLSRRPPIRLSVWTQRRIKLLQHHLKKHGGYNNTKLLGTNDDHPAKNEKEANKEEKKKSVVIDDDEGIILEELREDFKCMKLQLIAFTGLVTETIHKGVASMITELLTTLKSDILQEIAKGTAGTVPNTHFAHQGVPNRPSTYQGVHNTPSTHQTVPNSPFDTKETPIALWNRMDSSISLRLK</sequence>
<evidence type="ECO:0000313" key="2">
    <source>
        <dbReference type="EMBL" id="SPC72430.1"/>
    </source>
</evidence>